<protein>
    <recommendedName>
        <fullName evidence="3">CCHC-type domain-containing protein</fullName>
    </recommendedName>
</protein>
<feature type="domain" description="CCHC-type" evidence="3">
    <location>
        <begin position="64"/>
        <end position="79"/>
    </location>
</feature>
<dbReference type="EMBL" id="HBIN01016901">
    <property type="protein sequence ID" value="CAE0442759.1"/>
    <property type="molecule type" value="Transcribed_RNA"/>
</dbReference>
<feature type="compositionally biased region" description="Basic residues" evidence="2">
    <location>
        <begin position="89"/>
        <end position="102"/>
    </location>
</feature>
<accession>A0A7S3PKY3</accession>
<evidence type="ECO:0000259" key="3">
    <source>
        <dbReference type="PROSITE" id="PS50158"/>
    </source>
</evidence>
<evidence type="ECO:0000313" key="4">
    <source>
        <dbReference type="EMBL" id="CAE0442759.1"/>
    </source>
</evidence>
<keyword evidence="1" id="KW-0862">Zinc</keyword>
<reference evidence="4" key="1">
    <citation type="submission" date="2021-01" db="EMBL/GenBank/DDBJ databases">
        <authorList>
            <person name="Corre E."/>
            <person name="Pelletier E."/>
            <person name="Niang G."/>
            <person name="Scheremetjew M."/>
            <person name="Finn R."/>
            <person name="Kale V."/>
            <person name="Holt S."/>
            <person name="Cochrane G."/>
            <person name="Meng A."/>
            <person name="Brown T."/>
            <person name="Cohen L."/>
        </authorList>
    </citation>
    <scope>NUCLEOTIDE SEQUENCE</scope>
    <source>
        <strain evidence="4">GSBS06</strain>
    </source>
</reference>
<dbReference type="AlphaFoldDB" id="A0A7S3PKY3"/>
<proteinExistence type="predicted"/>
<feature type="region of interest" description="Disordered" evidence="2">
    <location>
        <begin position="1"/>
        <end position="116"/>
    </location>
</feature>
<dbReference type="InterPro" id="IPR032466">
    <property type="entry name" value="Metal_Hydrolase"/>
</dbReference>
<feature type="compositionally biased region" description="Basic and acidic residues" evidence="2">
    <location>
        <begin position="37"/>
        <end position="52"/>
    </location>
</feature>
<dbReference type="SUPFAM" id="SSF57756">
    <property type="entry name" value="Retrovirus zinc finger-like domains"/>
    <property type="match status" value="1"/>
</dbReference>
<dbReference type="Pfam" id="PF00098">
    <property type="entry name" value="zf-CCHC"/>
    <property type="match status" value="1"/>
</dbReference>
<organism evidence="4">
    <name type="scientific">Aplanochytrium stocchinoi</name>
    <dbReference type="NCBI Taxonomy" id="215587"/>
    <lineage>
        <taxon>Eukaryota</taxon>
        <taxon>Sar</taxon>
        <taxon>Stramenopiles</taxon>
        <taxon>Bigyra</taxon>
        <taxon>Labyrinthulomycetes</taxon>
        <taxon>Thraustochytrida</taxon>
        <taxon>Thraustochytriidae</taxon>
        <taxon>Aplanochytrium</taxon>
    </lineage>
</organism>
<dbReference type="SUPFAM" id="SSF51556">
    <property type="entry name" value="Metallo-dependent hydrolases"/>
    <property type="match status" value="1"/>
</dbReference>
<dbReference type="GO" id="GO:0003676">
    <property type="term" value="F:nucleic acid binding"/>
    <property type="evidence" value="ECO:0007669"/>
    <property type="project" value="InterPro"/>
</dbReference>
<gene>
    <name evidence="4" type="ORF">ASTO00021_LOCUS12869</name>
</gene>
<dbReference type="PANTHER" id="PTHR46363">
    <property type="entry name" value="DEOXYRIBONUCLEASE TATDN2-RELATED"/>
    <property type="match status" value="1"/>
</dbReference>
<dbReference type="GO" id="GO:0008270">
    <property type="term" value="F:zinc ion binding"/>
    <property type="evidence" value="ECO:0007669"/>
    <property type="project" value="UniProtKB-KW"/>
</dbReference>
<evidence type="ECO:0000256" key="1">
    <source>
        <dbReference type="PROSITE-ProRule" id="PRU00047"/>
    </source>
</evidence>
<dbReference type="Gene3D" id="3.20.20.140">
    <property type="entry name" value="Metal-dependent hydrolases"/>
    <property type="match status" value="1"/>
</dbReference>
<dbReference type="PROSITE" id="PS50158">
    <property type="entry name" value="ZF_CCHC"/>
    <property type="match status" value="1"/>
</dbReference>
<dbReference type="Gene3D" id="4.10.60.10">
    <property type="entry name" value="Zinc finger, CCHC-type"/>
    <property type="match status" value="1"/>
</dbReference>
<feature type="compositionally biased region" description="Basic and acidic residues" evidence="2">
    <location>
        <begin position="1"/>
        <end position="16"/>
    </location>
</feature>
<dbReference type="InterPro" id="IPR036875">
    <property type="entry name" value="Znf_CCHC_sf"/>
</dbReference>
<dbReference type="Pfam" id="PF01026">
    <property type="entry name" value="TatD_DNase"/>
    <property type="match status" value="1"/>
</dbReference>
<dbReference type="PANTHER" id="PTHR46363:SF1">
    <property type="entry name" value="DEOXYRIBONUCLEASE TATDN2-RELATED"/>
    <property type="match status" value="1"/>
</dbReference>
<dbReference type="GO" id="GO:0016788">
    <property type="term" value="F:hydrolase activity, acting on ester bonds"/>
    <property type="evidence" value="ECO:0007669"/>
    <property type="project" value="InterPro"/>
</dbReference>
<evidence type="ECO:0000256" key="2">
    <source>
        <dbReference type="SAM" id="MobiDB-lite"/>
    </source>
</evidence>
<sequence>MKRESSWKKEKRKKEIEEEEQQKEEGNKIVHNIAAKSPEKKLTFKQKQEENRKKRREKKTQGAKCYVCGQKGHVRRECPGIPDGGKGQSIHKSRKANQRKRSERGQRKKSPDNQGMQLYEYQWPRFEFSYADAKVNLEADRIVKEPTLQRRSVFLANDDNNDHSVDDLIAEVLNNMSPFDAANGNLKCWIHCAYLRLYDTNGRKDNCTKSVPAQKIDNENIIGKEVLESVNSLPKPHLVVGWSEPKLCHDFTEESVEEIVYALSKPNVVGIVTGLDFSSSDVTENITNKKNKMKASAQQQLRCFSAHLDIAVKEGKPILVTCPSPDAEADLCRVLLEKVPRDNKIHLSNCCSVQTVTLLLNHFENLFLGISGRISHRSGTPYRELAFDVPLNRLLLESNTPLRWHQPHLQKTIQDLKDLPEMANLRDSLREQLENSVAVQYPHKEIPNSPSHCLITGIHIAKEKRISLEEVVKTSFENLKAMYDIRIG</sequence>
<name>A0A7S3PKY3_9STRA</name>
<dbReference type="InterPro" id="IPR001878">
    <property type="entry name" value="Znf_CCHC"/>
</dbReference>
<keyword evidence="1" id="KW-0479">Metal-binding</keyword>
<dbReference type="SMART" id="SM00343">
    <property type="entry name" value="ZnF_C2HC"/>
    <property type="match status" value="1"/>
</dbReference>
<keyword evidence="1" id="KW-0863">Zinc-finger</keyword>
<dbReference type="InterPro" id="IPR001130">
    <property type="entry name" value="TatD-like"/>
</dbReference>